<dbReference type="EMBL" id="CP022196">
    <property type="protein sequence ID" value="ATG49612.1"/>
    <property type="molecule type" value="Genomic_DNA"/>
</dbReference>
<dbReference type="AlphaFoldDB" id="A0A291GHU2"/>
<accession>A0A291GHU2</accession>
<reference evidence="1 2" key="1">
    <citation type="submission" date="2017-06" db="EMBL/GenBank/DDBJ databases">
        <title>Celeribacter sp. TSPH2 complete genome sequence.</title>
        <authorList>
            <person name="Woo J.-H."/>
            <person name="Kim H.-S."/>
        </authorList>
    </citation>
    <scope>NUCLEOTIDE SEQUENCE [LARGE SCALE GENOMIC DNA]</scope>
    <source>
        <strain evidence="1 2">TSPH2</strain>
    </source>
</reference>
<dbReference type="SUPFAM" id="SSF52172">
    <property type="entry name" value="CheY-like"/>
    <property type="match status" value="1"/>
</dbReference>
<dbReference type="RefSeq" id="WP_096807063.1">
    <property type="nucleotide sequence ID" value="NZ_CP022196.1"/>
</dbReference>
<evidence type="ECO:0008006" key="3">
    <source>
        <dbReference type="Google" id="ProtNLM"/>
    </source>
</evidence>
<keyword evidence="2" id="KW-1185">Reference proteome</keyword>
<dbReference type="Proteomes" id="UP000217935">
    <property type="component" value="Chromosome"/>
</dbReference>
<organism evidence="1 2">
    <name type="scientific">Celeribacter ethanolicus</name>
    <dbReference type="NCBI Taxonomy" id="1758178"/>
    <lineage>
        <taxon>Bacteria</taxon>
        <taxon>Pseudomonadati</taxon>
        <taxon>Pseudomonadota</taxon>
        <taxon>Alphaproteobacteria</taxon>
        <taxon>Rhodobacterales</taxon>
        <taxon>Roseobacteraceae</taxon>
        <taxon>Celeribacter</taxon>
    </lineage>
</organism>
<name>A0A291GHU2_9RHOB</name>
<dbReference type="STRING" id="1758178.GCA_001550095_00842"/>
<dbReference type="OrthoDB" id="7862082at2"/>
<evidence type="ECO:0000313" key="2">
    <source>
        <dbReference type="Proteomes" id="UP000217935"/>
    </source>
</evidence>
<dbReference type="InterPro" id="IPR011006">
    <property type="entry name" value="CheY-like_superfamily"/>
</dbReference>
<dbReference type="Gene3D" id="3.40.50.2300">
    <property type="match status" value="1"/>
</dbReference>
<sequence length="173" mass="19113">MRVLIWHEDIESSTKWQTAFGRRGHDVRRSRTAEDAMDRVRKEPFDLLLFDLLVREEGGLGVALMAEFHQPGIASVLITSREPELHNDMFARLSSLRCVLGCQTPVDDLVAIAEGIAEGPEKGCKALSEDLPQLCGNCQIRSACLRGEEVPPMFRHRDMSPASLTAGVAQSGL</sequence>
<proteinExistence type="predicted"/>
<protein>
    <recommendedName>
        <fullName evidence="3">Response regulatory domain-containing protein</fullName>
    </recommendedName>
</protein>
<gene>
    <name evidence="1" type="ORF">CEW89_19780</name>
</gene>
<dbReference type="KEGG" id="ceh:CEW89_19780"/>
<evidence type="ECO:0000313" key="1">
    <source>
        <dbReference type="EMBL" id="ATG49612.1"/>
    </source>
</evidence>